<name>A0A9X2BXC0_9PROT</name>
<dbReference type="InterPro" id="IPR027463">
    <property type="entry name" value="AcrB_DN_DC_subdom"/>
</dbReference>
<evidence type="ECO:0000256" key="10">
    <source>
        <dbReference type="SAM" id="MobiDB-lite"/>
    </source>
</evidence>
<feature type="transmembrane region" description="Helical" evidence="9">
    <location>
        <begin position="903"/>
        <end position="927"/>
    </location>
</feature>
<keyword evidence="13" id="KW-1185">Reference proteome</keyword>
<dbReference type="Proteomes" id="UP001139516">
    <property type="component" value="Unassembled WGS sequence"/>
</dbReference>
<feature type="transmembrane region" description="Helical" evidence="9">
    <location>
        <begin position="342"/>
        <end position="362"/>
    </location>
</feature>
<feature type="region of interest" description="Disordered" evidence="10">
    <location>
        <begin position="1050"/>
        <end position="1069"/>
    </location>
</feature>
<evidence type="ECO:0000256" key="3">
    <source>
        <dbReference type="ARBA" id="ARBA00022448"/>
    </source>
</evidence>
<evidence type="ECO:0000256" key="1">
    <source>
        <dbReference type="ARBA" id="ARBA00004429"/>
    </source>
</evidence>
<evidence type="ECO:0000256" key="7">
    <source>
        <dbReference type="ARBA" id="ARBA00022989"/>
    </source>
</evidence>
<dbReference type="AlphaFoldDB" id="A0A9X2BXC0"/>
<evidence type="ECO:0000256" key="4">
    <source>
        <dbReference type="ARBA" id="ARBA00022475"/>
    </source>
</evidence>
<feature type="transmembrane region" description="Helical" evidence="9">
    <location>
        <begin position="369"/>
        <end position="389"/>
    </location>
</feature>
<dbReference type="PANTHER" id="PTHR32063:SF11">
    <property type="entry name" value="CATION OR DRUG EFFLUX SYSTEM PROTEIN"/>
    <property type="match status" value="1"/>
</dbReference>
<dbReference type="Pfam" id="PF00873">
    <property type="entry name" value="ACR_tran"/>
    <property type="match status" value="1"/>
</dbReference>
<keyword evidence="3 9" id="KW-0813">Transport</keyword>
<feature type="domain" description="SSD" evidence="11">
    <location>
        <begin position="368"/>
        <end position="497"/>
    </location>
</feature>
<proteinExistence type="inferred from homology"/>
<dbReference type="GO" id="GO:0015562">
    <property type="term" value="F:efflux transmembrane transporter activity"/>
    <property type="evidence" value="ECO:0007669"/>
    <property type="project" value="InterPro"/>
</dbReference>
<feature type="transmembrane region" description="Helical" evidence="9">
    <location>
        <begin position="933"/>
        <end position="957"/>
    </location>
</feature>
<feature type="transmembrane region" description="Helical" evidence="9">
    <location>
        <begin position="472"/>
        <end position="499"/>
    </location>
</feature>
<dbReference type="NCBIfam" id="NF000282">
    <property type="entry name" value="RND_permease_1"/>
    <property type="match status" value="1"/>
</dbReference>
<dbReference type="SUPFAM" id="SSF82693">
    <property type="entry name" value="Multidrug efflux transporter AcrB pore domain, PN1, PN2, PC1 and PC2 subdomains"/>
    <property type="match status" value="4"/>
</dbReference>
<organism evidence="12 13">
    <name type="scientific">Roseomonas acroporae</name>
    <dbReference type="NCBI Taxonomy" id="2937791"/>
    <lineage>
        <taxon>Bacteria</taxon>
        <taxon>Pseudomonadati</taxon>
        <taxon>Pseudomonadota</taxon>
        <taxon>Alphaproteobacteria</taxon>
        <taxon>Acetobacterales</taxon>
        <taxon>Roseomonadaceae</taxon>
        <taxon>Roseomonas</taxon>
    </lineage>
</organism>
<dbReference type="Gene3D" id="3.30.2090.10">
    <property type="entry name" value="Multidrug efflux transporter AcrB TolC docking domain, DN and DC subdomains"/>
    <property type="match status" value="2"/>
</dbReference>
<dbReference type="InterPro" id="IPR000731">
    <property type="entry name" value="SSD"/>
</dbReference>
<keyword evidence="6 9" id="KW-0812">Transmembrane</keyword>
<dbReference type="PRINTS" id="PR00702">
    <property type="entry name" value="ACRIFLAVINRP"/>
</dbReference>
<evidence type="ECO:0000256" key="8">
    <source>
        <dbReference type="ARBA" id="ARBA00023136"/>
    </source>
</evidence>
<dbReference type="Gene3D" id="1.20.1640.10">
    <property type="entry name" value="Multidrug efflux transporter AcrB transmembrane domain"/>
    <property type="match status" value="2"/>
</dbReference>
<dbReference type="PROSITE" id="PS50156">
    <property type="entry name" value="SSD"/>
    <property type="match status" value="1"/>
</dbReference>
<dbReference type="SUPFAM" id="SSF82714">
    <property type="entry name" value="Multidrug efflux transporter AcrB TolC docking domain, DN and DC subdomains"/>
    <property type="match status" value="2"/>
</dbReference>
<dbReference type="EMBL" id="JALPRX010000104">
    <property type="protein sequence ID" value="MCK8787046.1"/>
    <property type="molecule type" value="Genomic_DNA"/>
</dbReference>
<gene>
    <name evidence="12" type="ORF">M0638_21970</name>
</gene>
<dbReference type="SUPFAM" id="SSF82866">
    <property type="entry name" value="Multidrug efflux transporter AcrB transmembrane domain"/>
    <property type="match status" value="2"/>
</dbReference>
<protein>
    <recommendedName>
        <fullName evidence="9">Efflux pump membrane transporter</fullName>
    </recommendedName>
</protein>
<comment type="similarity">
    <text evidence="2 9">Belongs to the resistance-nodulation-cell division (RND) (TC 2.A.6) family.</text>
</comment>
<feature type="transmembrane region" description="Helical" evidence="9">
    <location>
        <begin position="12"/>
        <end position="34"/>
    </location>
</feature>
<dbReference type="GO" id="GO:0005886">
    <property type="term" value="C:plasma membrane"/>
    <property type="evidence" value="ECO:0007669"/>
    <property type="project" value="UniProtKB-SubCell"/>
</dbReference>
<feature type="transmembrane region" description="Helical" evidence="9">
    <location>
        <begin position="440"/>
        <end position="460"/>
    </location>
</feature>
<dbReference type="GO" id="GO:0042910">
    <property type="term" value="F:xenobiotic transmembrane transporter activity"/>
    <property type="evidence" value="ECO:0007669"/>
    <property type="project" value="TreeGrafter"/>
</dbReference>
<comment type="subcellular location">
    <subcellularLocation>
        <location evidence="1 9">Cell inner membrane</location>
        <topology evidence="1 9">Multi-pass membrane protein</topology>
    </subcellularLocation>
</comment>
<dbReference type="FunFam" id="1.20.1640.10:FF:000001">
    <property type="entry name" value="Efflux pump membrane transporter"/>
    <property type="match status" value="1"/>
</dbReference>
<dbReference type="Gene3D" id="3.30.70.1320">
    <property type="entry name" value="Multidrug efflux transporter AcrB pore domain like"/>
    <property type="match status" value="1"/>
</dbReference>
<evidence type="ECO:0000313" key="13">
    <source>
        <dbReference type="Proteomes" id="UP001139516"/>
    </source>
</evidence>
<keyword evidence="7 9" id="KW-1133">Transmembrane helix</keyword>
<reference evidence="12" key="1">
    <citation type="submission" date="2022-04" db="EMBL/GenBank/DDBJ databases">
        <title>Roseomonas acroporae sp. nov., isolated from coral Acropora digitifera.</title>
        <authorList>
            <person name="Sun H."/>
        </authorList>
    </citation>
    <scope>NUCLEOTIDE SEQUENCE</scope>
    <source>
        <strain evidence="12">NAR14</strain>
    </source>
</reference>
<dbReference type="RefSeq" id="WP_248669101.1">
    <property type="nucleotide sequence ID" value="NZ_JALPRX010000104.1"/>
</dbReference>
<dbReference type="InterPro" id="IPR001036">
    <property type="entry name" value="Acrflvin-R"/>
</dbReference>
<keyword evidence="5 9" id="KW-0997">Cell inner membrane</keyword>
<dbReference type="PANTHER" id="PTHR32063">
    <property type="match status" value="1"/>
</dbReference>
<evidence type="ECO:0000256" key="2">
    <source>
        <dbReference type="ARBA" id="ARBA00010942"/>
    </source>
</evidence>
<dbReference type="InterPro" id="IPR004764">
    <property type="entry name" value="MdtF-like"/>
</dbReference>
<keyword evidence="4" id="KW-1003">Cell membrane</keyword>
<dbReference type="Gene3D" id="3.30.70.1430">
    <property type="entry name" value="Multidrug efflux transporter AcrB pore domain"/>
    <property type="match status" value="2"/>
</dbReference>
<keyword evidence="8 9" id="KW-0472">Membrane</keyword>
<evidence type="ECO:0000256" key="9">
    <source>
        <dbReference type="RuleBase" id="RU364070"/>
    </source>
</evidence>
<dbReference type="GO" id="GO:0009636">
    <property type="term" value="P:response to toxic substance"/>
    <property type="evidence" value="ECO:0007669"/>
    <property type="project" value="UniProtKB-ARBA"/>
</dbReference>
<dbReference type="Gene3D" id="3.30.70.1440">
    <property type="entry name" value="Multidrug efflux transporter AcrB pore domain"/>
    <property type="match status" value="1"/>
</dbReference>
<feature type="transmembrane region" description="Helical" evidence="9">
    <location>
        <begin position="875"/>
        <end position="896"/>
    </location>
</feature>
<evidence type="ECO:0000313" key="12">
    <source>
        <dbReference type="EMBL" id="MCK8787046.1"/>
    </source>
</evidence>
<feature type="transmembrane region" description="Helical" evidence="9">
    <location>
        <begin position="1010"/>
        <end position="1036"/>
    </location>
</feature>
<sequence>MNISRFFVDRPIFAGVLSVLIFVAGLLALVALPISEYPEVVPPQVVVRATYPGASPRVIAETVATPIEEQINGVEGMLYMSSQATTDGLMTLTVTFRLGTDPDKAQQLVQNRVAQAEPRLPDAVRALGVTTRKSSPDLMMVVHVLSPDGRYDPTYLRNYAVLNVRDRLARIAGVGDVQLFGSGDYAMRVWLDPQRMAERGLSAGDVVREIRAQNVQAAAGVIGGAPNVPGVALQLSVNAQGRLRSVEEFGDIVIRAAPDGAVTRLRDVARLELGAADYALRALLDGKAAVAVPVFQAPGSNAIRISDEVRRVMGEIRETMPEGVSYEIVYDTTQFVRASIEAVVHTLLEAVVLVVIVVVLFLQTWRASIIPLVAVPVSVVGTFAVMHLIGFSINALSLFGLVLAIGIVVDDAIVVVENVERNIEAGLSPRDATNQAMSEVSGPIVAIALVLVAVFVPLAFISGLTGQFYRQFALTIAISTVISAVNSLTLSPALAALLLKGHGTPPDRLTRMMDRGLGWFFRRFNRAFAAGGRAYGGGVARVISRKGLMMFLYLLLVGVTAVLFRAVPGGFVPLQDKQYLVGFAQLPDGASLDRAESVIRRMDAIALATPGVADTVSFPGLSINGFTNSSNAGIVFTPLRPFEERTTPALSAGGIAGRLNARFAGIEDAFIAIFPPPPVQGLGTIGGFKLQIEDRAGLGYEALAEATAAFLAAARRAPELTGMFSGFQANVPQLRVDLDRVRARQLGVSVTDVFDTLQIYLGSLYVNDFNAFGRTYSVRIQADAPFRARAEDIGRLKVRSAAGEMVPLSAVLQVRDSAGPERAMRYNGFLSADVNGAAAPGYSSGQAQAAIARIAAETLPKGFGYEWTELTYQQILAGNSSILVFPLALLLVFLVLAAQYESLTLPIAIILIVPMGLLAAMAGVWLTHGDNNVFTQIGLVVLVGLSAKNAILIVEFARELELQGRSPVAAAIEASRLRLRPILMTSMAFIMGVVPLVASVGAGAEMRHAMGVAVFAGMIGVTAFGLFLTPVFYVVLRRLAGNRRLIHHGAQVPRQAEPGSSGLPGGAGL</sequence>
<feature type="transmembrane region" description="Helical" evidence="9">
    <location>
        <begin position="395"/>
        <end position="419"/>
    </location>
</feature>
<feature type="transmembrane region" description="Helical" evidence="9">
    <location>
        <begin position="551"/>
        <end position="571"/>
    </location>
</feature>
<feature type="transmembrane region" description="Helical" evidence="9">
    <location>
        <begin position="982"/>
        <end position="1004"/>
    </location>
</feature>
<evidence type="ECO:0000256" key="6">
    <source>
        <dbReference type="ARBA" id="ARBA00022692"/>
    </source>
</evidence>
<evidence type="ECO:0000256" key="5">
    <source>
        <dbReference type="ARBA" id="ARBA00022519"/>
    </source>
</evidence>
<dbReference type="NCBIfam" id="TIGR00915">
    <property type="entry name" value="2A0602"/>
    <property type="match status" value="1"/>
</dbReference>
<comment type="caution">
    <text evidence="12">The sequence shown here is derived from an EMBL/GenBank/DDBJ whole genome shotgun (WGS) entry which is preliminary data.</text>
</comment>
<accession>A0A9X2BXC0</accession>
<dbReference type="FunFam" id="3.30.70.1430:FF:000001">
    <property type="entry name" value="Efflux pump membrane transporter"/>
    <property type="match status" value="1"/>
</dbReference>
<evidence type="ECO:0000259" key="11">
    <source>
        <dbReference type="PROSITE" id="PS50156"/>
    </source>
</evidence>